<keyword evidence="7 16" id="KW-0028">Amino-acid biosynthesis</keyword>
<dbReference type="AlphaFoldDB" id="A0A4D6YAM7"/>
<comment type="cofactor">
    <cofactor evidence="16">
        <name>Zn(2+)</name>
        <dbReference type="ChEBI" id="CHEBI:29105"/>
    </cofactor>
    <cofactor evidence="16">
        <name>Co(2+)</name>
        <dbReference type="ChEBI" id="CHEBI:48828"/>
    </cofactor>
    <text evidence="16">Binds 2 Zn(2+) or Co(2+) ions per subunit.</text>
</comment>
<sequence>MTCSITQLAQTLIRIPSISPQDLGCQNIIIKRLRKLGFQINTINVNNTKNFWAYKGVGKTLTFAGHTDVVSPGNEECWDNHPFKPIIKNGFLFGRGSVDMKGALSAMIIAAERFIKKFPNYKGRLSFLITSDEESTAIDGTVKVVEYLKSQHDTINYCVIGEPSSIAIVGDVVKNGRRGSITADVIIHGIQGHIAYPHLAENPIHKGIPVILKILSIKFDSGNNYFSPTAINVSNIHAGDGSNNVIPGNLFVQFNVRFSTEISDVQIKNKIIDVLDKSNLNYTIKWFLSAQPFFSQKSVLADSVIKSIVSYNKKEPIFSTDGGTSDGRFIASMGSEIVELGLVNSTIHKVNECVKILDLQLLSLMYENIMKELLT</sequence>
<evidence type="ECO:0000313" key="18">
    <source>
        <dbReference type="EMBL" id="QCI21415.1"/>
    </source>
</evidence>
<evidence type="ECO:0000256" key="4">
    <source>
        <dbReference type="ARBA" id="ARBA00011738"/>
    </source>
</evidence>
<dbReference type="Pfam" id="PF07687">
    <property type="entry name" value="M20_dimer"/>
    <property type="match status" value="1"/>
</dbReference>
<dbReference type="GO" id="GO:0009089">
    <property type="term" value="P:lysine biosynthetic process via diaminopimelate"/>
    <property type="evidence" value="ECO:0007669"/>
    <property type="project" value="UniProtKB-UniRule"/>
</dbReference>
<dbReference type="RefSeq" id="WP_158356386.1">
    <property type="nucleotide sequence ID" value="NZ_CP034873.1"/>
</dbReference>
<dbReference type="PANTHER" id="PTHR43808:SF31">
    <property type="entry name" value="N-ACETYL-L-CITRULLINE DEACETYLASE"/>
    <property type="match status" value="1"/>
</dbReference>
<dbReference type="GO" id="GO:0006526">
    <property type="term" value="P:L-arginine biosynthetic process"/>
    <property type="evidence" value="ECO:0007669"/>
    <property type="project" value="TreeGrafter"/>
</dbReference>
<keyword evidence="11 16" id="KW-0220">Diaminopimelate biosynthesis</keyword>
<evidence type="ECO:0000256" key="11">
    <source>
        <dbReference type="ARBA" id="ARBA00022915"/>
    </source>
</evidence>
<feature type="binding site" evidence="16">
    <location>
        <position position="99"/>
    </location>
    <ligand>
        <name>Zn(2+)</name>
        <dbReference type="ChEBI" id="CHEBI:29105"/>
        <label>1</label>
    </ligand>
</feature>
<evidence type="ECO:0000256" key="1">
    <source>
        <dbReference type="ARBA" id="ARBA00001941"/>
    </source>
</evidence>
<evidence type="ECO:0000256" key="14">
    <source>
        <dbReference type="ARBA" id="ARBA00031891"/>
    </source>
</evidence>
<comment type="cofactor">
    <cofactor evidence="1">
        <name>Co(2+)</name>
        <dbReference type="ChEBI" id="CHEBI:48828"/>
    </cofactor>
</comment>
<comment type="function">
    <text evidence="16">Catalyzes the hydrolysis of N-succinyl-L,L-diaminopimelic acid (SDAP), forming succinate and LL-2,6-diaminopimelate (DAP), an intermediate involved in the bacterial biosynthesis of lysine and meso-diaminopimelic acid, an essential component of bacterial cell walls.</text>
</comment>
<evidence type="ECO:0000259" key="17">
    <source>
        <dbReference type="Pfam" id="PF07687"/>
    </source>
</evidence>
<dbReference type="GO" id="GO:0008777">
    <property type="term" value="F:acetylornithine deacetylase activity"/>
    <property type="evidence" value="ECO:0007669"/>
    <property type="project" value="TreeGrafter"/>
</dbReference>
<feature type="domain" description="Peptidase M20 dimerisation" evidence="17">
    <location>
        <begin position="175"/>
        <end position="282"/>
    </location>
</feature>
<dbReference type="Proteomes" id="UP000298773">
    <property type="component" value="Chromosome"/>
</dbReference>
<feature type="binding site" evidence="16">
    <location>
        <position position="99"/>
    </location>
    <ligand>
        <name>Zn(2+)</name>
        <dbReference type="ChEBI" id="CHEBI:29105"/>
        <label>2</label>
    </ligand>
</feature>
<feature type="binding site" evidence="16">
    <location>
        <position position="162"/>
    </location>
    <ligand>
        <name>Zn(2+)</name>
        <dbReference type="ChEBI" id="CHEBI:29105"/>
        <label>1</label>
    </ligand>
</feature>
<dbReference type="InterPro" id="IPR011650">
    <property type="entry name" value="Peptidase_M20_dimer"/>
</dbReference>
<evidence type="ECO:0000256" key="3">
    <source>
        <dbReference type="ARBA" id="ARBA00006746"/>
    </source>
</evidence>
<accession>A0A4D6YAM7</accession>
<reference evidence="18 19" key="2">
    <citation type="submission" date="2019-05" db="EMBL/GenBank/DDBJ databases">
        <title>Genome evolution of the obligate endosymbiont Buchnera aphidicola.</title>
        <authorList>
            <person name="Moran N.A."/>
        </authorList>
    </citation>
    <scope>NUCLEOTIDE SEQUENCE [LARGE SCALE GENOMIC DNA]</scope>
    <source>
        <strain evidence="18 19">Hta</strain>
    </source>
</reference>
<keyword evidence="12 16" id="KW-0457">Lysine biosynthesis</keyword>
<dbReference type="GO" id="GO:0009014">
    <property type="term" value="F:succinyl-diaminopimelate desuccinylase activity"/>
    <property type="evidence" value="ECO:0007669"/>
    <property type="project" value="UniProtKB-UniRule"/>
</dbReference>
<comment type="pathway">
    <text evidence="2 16">Amino-acid biosynthesis; L-lysine biosynthesis via DAP pathway; LL-2,6-diaminopimelate from (S)-tetrahydrodipicolinate (succinylase route): step 3/3.</text>
</comment>
<dbReference type="GO" id="GO:0008270">
    <property type="term" value="F:zinc ion binding"/>
    <property type="evidence" value="ECO:0007669"/>
    <property type="project" value="UniProtKB-UniRule"/>
</dbReference>
<dbReference type="OrthoDB" id="9809784at2"/>
<reference evidence="18 19" key="1">
    <citation type="submission" date="2018-12" db="EMBL/GenBank/DDBJ databases">
        <authorList>
            <person name="Chong R.A."/>
        </authorList>
    </citation>
    <scope>NUCLEOTIDE SEQUENCE [LARGE SCALE GENOMIC DNA]</scope>
    <source>
        <strain evidence="18 19">Hta</strain>
    </source>
</reference>
<dbReference type="InterPro" id="IPR001261">
    <property type="entry name" value="ArgE/DapE_CS"/>
</dbReference>
<evidence type="ECO:0000256" key="6">
    <source>
        <dbReference type="ARBA" id="ARBA00022391"/>
    </source>
</evidence>
<evidence type="ECO:0000256" key="16">
    <source>
        <dbReference type="HAMAP-Rule" id="MF_01690"/>
    </source>
</evidence>
<evidence type="ECO:0000256" key="7">
    <source>
        <dbReference type="ARBA" id="ARBA00022605"/>
    </source>
</evidence>
<proteinExistence type="inferred from homology"/>
<dbReference type="Pfam" id="PF01546">
    <property type="entry name" value="Peptidase_M20"/>
    <property type="match status" value="1"/>
</dbReference>
<evidence type="ECO:0000256" key="9">
    <source>
        <dbReference type="ARBA" id="ARBA00022801"/>
    </source>
</evidence>
<feature type="binding site" evidence="16">
    <location>
        <position position="348"/>
    </location>
    <ligand>
        <name>Zn(2+)</name>
        <dbReference type="ChEBI" id="CHEBI:29105"/>
        <label>2</label>
    </ligand>
</feature>
<dbReference type="HAMAP" id="MF_01690">
    <property type="entry name" value="DapE"/>
    <property type="match status" value="1"/>
</dbReference>
<dbReference type="InterPro" id="IPR036264">
    <property type="entry name" value="Bact_exopeptidase_dim_dom"/>
</dbReference>
<keyword evidence="9 16" id="KW-0378">Hydrolase</keyword>
<comment type="catalytic activity">
    <reaction evidence="15 16">
        <text>N-succinyl-(2S,6S)-2,6-diaminopimelate + H2O = (2S,6S)-2,6-diaminopimelate + succinate</text>
        <dbReference type="Rhea" id="RHEA:22608"/>
        <dbReference type="ChEBI" id="CHEBI:15377"/>
        <dbReference type="ChEBI" id="CHEBI:30031"/>
        <dbReference type="ChEBI" id="CHEBI:57609"/>
        <dbReference type="ChEBI" id="CHEBI:58087"/>
        <dbReference type="EC" id="3.5.1.18"/>
    </reaction>
</comment>
<dbReference type="SUPFAM" id="SSF55031">
    <property type="entry name" value="Bacterial exopeptidase dimerisation domain"/>
    <property type="match status" value="1"/>
</dbReference>
<dbReference type="GO" id="GO:0050897">
    <property type="term" value="F:cobalt ion binding"/>
    <property type="evidence" value="ECO:0007669"/>
    <property type="project" value="UniProtKB-UniRule"/>
</dbReference>
<dbReference type="NCBIfam" id="NF009557">
    <property type="entry name" value="PRK13009.1"/>
    <property type="match status" value="1"/>
</dbReference>
<feature type="binding site" evidence="16">
    <location>
        <position position="66"/>
    </location>
    <ligand>
        <name>Zn(2+)</name>
        <dbReference type="ChEBI" id="CHEBI:29105"/>
        <label>1</label>
    </ligand>
</feature>
<dbReference type="InterPro" id="IPR005941">
    <property type="entry name" value="DapE_proteobac"/>
</dbReference>
<comment type="subunit">
    <text evidence="4 16">Homodimer.</text>
</comment>
<protein>
    <recommendedName>
        <fullName evidence="6 16">Succinyl-diaminopimelate desuccinylase</fullName>
        <shortName evidence="16">SDAP desuccinylase</shortName>
        <ecNumber evidence="5 16">3.5.1.18</ecNumber>
    </recommendedName>
    <alternativeName>
        <fullName evidence="14 16">N-succinyl-LL-2,6-diaminoheptanedioate amidohydrolase</fullName>
    </alternativeName>
</protein>
<comment type="similarity">
    <text evidence="3 16">Belongs to the peptidase M20A family. DapE subfamily.</text>
</comment>
<evidence type="ECO:0000256" key="15">
    <source>
        <dbReference type="ARBA" id="ARBA00051301"/>
    </source>
</evidence>
<evidence type="ECO:0000256" key="12">
    <source>
        <dbReference type="ARBA" id="ARBA00023154"/>
    </source>
</evidence>
<evidence type="ECO:0000256" key="8">
    <source>
        <dbReference type="ARBA" id="ARBA00022723"/>
    </source>
</evidence>
<dbReference type="GO" id="GO:0019877">
    <property type="term" value="P:diaminopimelate biosynthetic process"/>
    <property type="evidence" value="ECO:0007669"/>
    <property type="project" value="UniProtKB-UniRule"/>
</dbReference>
<evidence type="ECO:0000256" key="2">
    <source>
        <dbReference type="ARBA" id="ARBA00005130"/>
    </source>
</evidence>
<evidence type="ECO:0000256" key="10">
    <source>
        <dbReference type="ARBA" id="ARBA00022833"/>
    </source>
</evidence>
<dbReference type="Gene3D" id="3.40.630.10">
    <property type="entry name" value="Zn peptidases"/>
    <property type="match status" value="2"/>
</dbReference>
<dbReference type="UniPathway" id="UPA00034">
    <property type="reaction ID" value="UER00021"/>
</dbReference>
<keyword evidence="10 16" id="KW-0862">Zinc</keyword>
<evidence type="ECO:0000256" key="5">
    <source>
        <dbReference type="ARBA" id="ARBA00011921"/>
    </source>
</evidence>
<dbReference type="EC" id="3.5.1.18" evidence="5 16"/>
<gene>
    <name evidence="16 18" type="primary">dapE</name>
    <name evidence="18" type="ORF">D9V69_00455</name>
</gene>
<dbReference type="PROSITE" id="PS00759">
    <property type="entry name" value="ARGE_DAPE_CPG2_2"/>
    <property type="match status" value="1"/>
</dbReference>
<dbReference type="InterPro" id="IPR050072">
    <property type="entry name" value="Peptidase_M20A"/>
</dbReference>
<feature type="active site" evidence="16">
    <location>
        <position position="68"/>
    </location>
</feature>
<dbReference type="NCBIfam" id="TIGR01246">
    <property type="entry name" value="dapE_proteo"/>
    <property type="match status" value="1"/>
</dbReference>
<evidence type="ECO:0000256" key="13">
    <source>
        <dbReference type="ARBA" id="ARBA00023285"/>
    </source>
</evidence>
<feature type="binding site" evidence="16">
    <location>
        <position position="134"/>
    </location>
    <ligand>
        <name>Zn(2+)</name>
        <dbReference type="ChEBI" id="CHEBI:29105"/>
        <label>2</label>
    </ligand>
</feature>
<dbReference type="CDD" id="cd03891">
    <property type="entry name" value="M20_DapE_proteobac"/>
    <property type="match status" value="1"/>
</dbReference>
<dbReference type="InterPro" id="IPR002933">
    <property type="entry name" value="Peptidase_M20"/>
</dbReference>
<evidence type="ECO:0000313" key="19">
    <source>
        <dbReference type="Proteomes" id="UP000298773"/>
    </source>
</evidence>
<dbReference type="FunFam" id="3.40.630.10:FF:000005">
    <property type="entry name" value="Succinyl-diaminopimelate desuccinylase"/>
    <property type="match status" value="1"/>
</dbReference>
<keyword evidence="13 16" id="KW-0170">Cobalt</keyword>
<feature type="active site" description="Proton acceptor" evidence="16">
    <location>
        <position position="133"/>
    </location>
</feature>
<dbReference type="EMBL" id="CP034873">
    <property type="protein sequence ID" value="QCI21415.1"/>
    <property type="molecule type" value="Genomic_DNA"/>
</dbReference>
<dbReference type="SUPFAM" id="SSF53187">
    <property type="entry name" value="Zn-dependent exopeptidases"/>
    <property type="match status" value="1"/>
</dbReference>
<keyword evidence="8 16" id="KW-0479">Metal-binding</keyword>
<organism evidence="18 19">
    <name type="scientific">Buchnera aphidicola</name>
    <name type="common">Hyadaphis tataricae</name>
    <dbReference type="NCBI Taxonomy" id="1241859"/>
    <lineage>
        <taxon>Bacteria</taxon>
        <taxon>Pseudomonadati</taxon>
        <taxon>Pseudomonadota</taxon>
        <taxon>Gammaproteobacteria</taxon>
        <taxon>Enterobacterales</taxon>
        <taxon>Erwiniaceae</taxon>
        <taxon>Buchnera</taxon>
    </lineage>
</organism>
<name>A0A4D6YAM7_9GAMM</name>
<dbReference type="PANTHER" id="PTHR43808">
    <property type="entry name" value="ACETYLORNITHINE DEACETYLASE"/>
    <property type="match status" value="1"/>
</dbReference>